<keyword evidence="5" id="KW-1185">Reference proteome</keyword>
<comment type="caution">
    <text evidence="4">The sequence shown here is derived from an EMBL/GenBank/DDBJ whole genome shotgun (WGS) entry which is preliminary data.</text>
</comment>
<dbReference type="InterPro" id="IPR011993">
    <property type="entry name" value="PH-like_dom_sf"/>
</dbReference>
<dbReference type="PROSITE" id="PS50105">
    <property type="entry name" value="SAM_DOMAIN"/>
    <property type="match status" value="1"/>
</dbReference>
<protein>
    <recommendedName>
        <fullName evidence="6">PH domain-like protein</fullName>
    </recommendedName>
</protein>
<dbReference type="PANTHER" id="PTHR37283:SF1">
    <property type="entry name" value="PH DOMAIN-CONTAINING PROTEIN YHR131C"/>
    <property type="match status" value="1"/>
</dbReference>
<evidence type="ECO:0008006" key="6">
    <source>
        <dbReference type="Google" id="ProtNLM"/>
    </source>
</evidence>
<feature type="domain" description="SAM" evidence="3">
    <location>
        <begin position="17"/>
        <end position="75"/>
    </location>
</feature>
<dbReference type="Gene3D" id="2.30.29.30">
    <property type="entry name" value="Pleckstrin-homology domain (PH domain)/Phosphotyrosine-binding domain (PTB)"/>
    <property type="match status" value="1"/>
</dbReference>
<dbReference type="STRING" id="1432141.A0A015I1L6"/>
<evidence type="ECO:0000256" key="1">
    <source>
        <dbReference type="SAM" id="MobiDB-lite"/>
    </source>
</evidence>
<accession>A0A015I1L6</accession>
<dbReference type="InterPro" id="IPR001660">
    <property type="entry name" value="SAM"/>
</dbReference>
<evidence type="ECO:0000313" key="5">
    <source>
        <dbReference type="Proteomes" id="UP000022910"/>
    </source>
</evidence>
<dbReference type="HOGENOM" id="CLU_594653_0_0_1"/>
<dbReference type="SMART" id="SM00454">
    <property type="entry name" value="SAM"/>
    <property type="match status" value="1"/>
</dbReference>
<dbReference type="PROSITE" id="PS50003">
    <property type="entry name" value="PH_DOMAIN"/>
    <property type="match status" value="1"/>
</dbReference>
<feature type="region of interest" description="Disordered" evidence="1">
    <location>
        <begin position="114"/>
        <end position="185"/>
    </location>
</feature>
<dbReference type="GO" id="GO:0005543">
    <property type="term" value="F:phospholipid binding"/>
    <property type="evidence" value="ECO:0007669"/>
    <property type="project" value="InterPro"/>
</dbReference>
<dbReference type="AlphaFoldDB" id="A0A015I1L6"/>
<dbReference type="InterPro" id="IPR001849">
    <property type="entry name" value="PH_domain"/>
</dbReference>
<evidence type="ECO:0000259" key="2">
    <source>
        <dbReference type="PROSITE" id="PS50003"/>
    </source>
</evidence>
<dbReference type="SMR" id="A0A015I1L6"/>
<dbReference type="Gene3D" id="1.10.150.50">
    <property type="entry name" value="Transcription Factor, Ets-1"/>
    <property type="match status" value="1"/>
</dbReference>
<name>A0A015I1L6_RHIIW</name>
<dbReference type="SUPFAM" id="SSF47769">
    <property type="entry name" value="SAM/Pointed domain"/>
    <property type="match status" value="1"/>
</dbReference>
<dbReference type="EMBL" id="JEMT01029760">
    <property type="protein sequence ID" value="EXX50867.1"/>
    <property type="molecule type" value="Genomic_DNA"/>
</dbReference>
<dbReference type="SUPFAM" id="SSF50729">
    <property type="entry name" value="PH domain-like"/>
    <property type="match status" value="1"/>
</dbReference>
<dbReference type="Pfam" id="PF00536">
    <property type="entry name" value="SAM_1"/>
    <property type="match status" value="1"/>
</dbReference>
<proteinExistence type="predicted"/>
<dbReference type="InterPro" id="IPR013761">
    <property type="entry name" value="SAM/pointed_sf"/>
</dbReference>
<dbReference type="InterPro" id="IPR001605">
    <property type="entry name" value="PH_dom-spectrin-type"/>
</dbReference>
<dbReference type="PRINTS" id="PR00683">
    <property type="entry name" value="SPECTRINPH"/>
</dbReference>
<dbReference type="Proteomes" id="UP000022910">
    <property type="component" value="Unassembled WGS sequence"/>
</dbReference>
<dbReference type="OrthoDB" id="5865767at2759"/>
<evidence type="ECO:0000313" key="4">
    <source>
        <dbReference type="EMBL" id="EXX50867.1"/>
    </source>
</evidence>
<dbReference type="SMART" id="SM00233">
    <property type="entry name" value="PH"/>
    <property type="match status" value="1"/>
</dbReference>
<gene>
    <name evidence="4" type="ORF">RirG_266760</name>
</gene>
<evidence type="ECO:0000259" key="3">
    <source>
        <dbReference type="PROSITE" id="PS50105"/>
    </source>
</evidence>
<feature type="compositionally biased region" description="Low complexity" evidence="1">
    <location>
        <begin position="159"/>
        <end position="168"/>
    </location>
</feature>
<dbReference type="PANTHER" id="PTHR37283">
    <property type="entry name" value="PH DOMAIN-CONTAINING PROTEIN YHR131C"/>
    <property type="match status" value="1"/>
</dbReference>
<feature type="domain" description="PH" evidence="2">
    <location>
        <begin position="255"/>
        <end position="364"/>
    </location>
</feature>
<dbReference type="Pfam" id="PF00169">
    <property type="entry name" value="PH"/>
    <property type="match status" value="1"/>
</dbReference>
<reference evidence="4 5" key="1">
    <citation type="submission" date="2014-02" db="EMBL/GenBank/DDBJ databases">
        <title>Single nucleus genome sequencing reveals high similarity among nuclei of an endomycorrhizal fungus.</title>
        <authorList>
            <person name="Lin K."/>
            <person name="Geurts R."/>
            <person name="Zhang Z."/>
            <person name="Limpens E."/>
            <person name="Saunders D.G."/>
            <person name="Mu D."/>
            <person name="Pang E."/>
            <person name="Cao H."/>
            <person name="Cha H."/>
            <person name="Lin T."/>
            <person name="Zhou Q."/>
            <person name="Shang Y."/>
            <person name="Li Y."/>
            <person name="Ivanov S."/>
            <person name="Sharma T."/>
            <person name="Velzen R.V."/>
            <person name="Ruijter N.D."/>
            <person name="Aanen D.K."/>
            <person name="Win J."/>
            <person name="Kamoun S."/>
            <person name="Bisseling T."/>
            <person name="Huang S."/>
        </authorList>
    </citation>
    <scope>NUCLEOTIDE SEQUENCE [LARGE SCALE GENOMIC DNA]</scope>
    <source>
        <strain evidence="5">DAOM197198w</strain>
    </source>
</reference>
<organism evidence="4 5">
    <name type="scientific">Rhizophagus irregularis (strain DAOM 197198w)</name>
    <name type="common">Glomus intraradices</name>
    <dbReference type="NCBI Taxonomy" id="1432141"/>
    <lineage>
        <taxon>Eukaryota</taxon>
        <taxon>Fungi</taxon>
        <taxon>Fungi incertae sedis</taxon>
        <taxon>Mucoromycota</taxon>
        <taxon>Glomeromycotina</taxon>
        <taxon>Glomeromycetes</taxon>
        <taxon>Glomerales</taxon>
        <taxon>Glomeraceae</taxon>
        <taxon>Rhizophagus</taxon>
    </lineage>
</organism>
<sequence>MSKISPKPPKGSKATTLKSVLLHIHLQQYLPLFQRNEIDFTTFLTLNEQTLKSVGIGNDSHRKVLLLYIRKLRKLILSSSTVAVPIENNMSSEIINDGDLTKVSIEENNLTILTPITEEEEPCFPEISNDITDNNEEEPISENKSQDNAPIHESDELSSNETNSVSASSEDDYTPTSRSRKHYSTDNEDLLALRKERGAVVRDSNWRLSMPVTNSELPPYHNSGLPSYHDVVDRQRIVTCEEEVIHEELPPYSCSVHKAGYVFKKNEFSSKGYRSRDRSWKKQYLYLWGTFLRIYKSEPIDINRVTPTHEFSMLNTQIGLATDYSKKNNVIRVRISSTGHQFLFQIQDHDECVSWIEKLQSSVNISPTLDEREMPMFITLPMRRRRVGGVIPSSLSSSSSLSPSLSSTNGSINYEGIPIINPSSMPISASGLTFQQFNEMARELQQVQITEALPQQQLIW</sequence>